<evidence type="ECO:0000313" key="5">
    <source>
        <dbReference type="EMBL" id="PWR21496.1"/>
    </source>
</evidence>
<reference evidence="5 6" key="1">
    <citation type="submission" date="2018-05" db="EMBL/GenBank/DDBJ databases">
        <title>Zavarzinia sp. HR-AS.</title>
        <authorList>
            <person name="Lee Y."/>
            <person name="Jeon C.O."/>
        </authorList>
    </citation>
    <scope>NUCLEOTIDE SEQUENCE [LARGE SCALE GENOMIC DNA]</scope>
    <source>
        <strain evidence="5 6">HR-AS</strain>
    </source>
</reference>
<evidence type="ECO:0000256" key="3">
    <source>
        <dbReference type="ARBA" id="ARBA00023121"/>
    </source>
</evidence>
<sequence length="447" mass="48749">MRPLSSTAEGGFSIAEAFTLLSLVFPKAKGSLARWSDVDFALAGAHLMDLSFRNRIDSDVETIFAVEGVTEGAGAMPLALAVLYRLGGKASPVVVLNEVVCRVGDLRAETLASLERKGALRRRTRPIFWAFTQSKIADPAQAEIDGMREVLASLIETGELPDPEQAALISLLHACGMIGAVFGGAEPGKWLSRHSDRVEAIRRMDTVGRGVADALVTMRQRLATYLLASGEGAKPAARGKKSAPAPAYARSRTTWEWRAFWPAEDAVEIPLSFGRVTDRLDRPEEENLDIYLFVHGKRDNIKFRGEGLKVKPIVEAFDEFSAFAPSEKVSFPTKASVLSAIFPRFNEVEARLGSRDELLAALSATGYRPSVIEVAKVRREYPGVFGVHVELACIRIGPRMFHSISLESRYLTALRVLARGIPIGHGFVGGYGEFLEQIALRNAHASS</sequence>
<keyword evidence="3" id="KW-0446">Lipid-binding</keyword>
<accession>A0A317E5M8</accession>
<dbReference type="Pfam" id="PF05719">
    <property type="entry name" value="GPP34"/>
    <property type="match status" value="1"/>
</dbReference>
<dbReference type="GO" id="GO:0070273">
    <property type="term" value="F:phosphatidylinositol-4-phosphate binding"/>
    <property type="evidence" value="ECO:0007669"/>
    <property type="project" value="InterPro"/>
</dbReference>
<dbReference type="InterPro" id="IPR038261">
    <property type="entry name" value="GPP34-like_sf"/>
</dbReference>
<organism evidence="5 6">
    <name type="scientific">Zavarzinia aquatilis</name>
    <dbReference type="NCBI Taxonomy" id="2211142"/>
    <lineage>
        <taxon>Bacteria</taxon>
        <taxon>Pseudomonadati</taxon>
        <taxon>Pseudomonadota</taxon>
        <taxon>Alphaproteobacteria</taxon>
        <taxon>Rhodospirillales</taxon>
        <taxon>Zavarziniaceae</taxon>
        <taxon>Zavarzinia</taxon>
    </lineage>
</organism>
<dbReference type="Gene3D" id="1.10.3630.10">
    <property type="entry name" value="yeast vps74-n-term truncation variant domain like"/>
    <property type="match status" value="1"/>
</dbReference>
<name>A0A317E5M8_9PROT</name>
<gene>
    <name evidence="5" type="ORF">DKG74_13795</name>
</gene>
<dbReference type="RefSeq" id="WP_109906738.1">
    <property type="nucleotide sequence ID" value="NZ_QGLE01000007.1"/>
</dbReference>
<proteinExistence type="predicted"/>
<keyword evidence="6" id="KW-1185">Reference proteome</keyword>
<evidence type="ECO:0000256" key="4">
    <source>
        <dbReference type="ARBA" id="ARBA00023136"/>
    </source>
</evidence>
<evidence type="ECO:0000256" key="1">
    <source>
        <dbReference type="ARBA" id="ARBA00004255"/>
    </source>
</evidence>
<evidence type="ECO:0000256" key="2">
    <source>
        <dbReference type="ARBA" id="ARBA00023034"/>
    </source>
</evidence>
<dbReference type="Proteomes" id="UP000245461">
    <property type="component" value="Unassembled WGS sequence"/>
</dbReference>
<dbReference type="AlphaFoldDB" id="A0A317E5M8"/>
<comment type="caution">
    <text evidence="5">The sequence shown here is derived from an EMBL/GenBank/DDBJ whole genome shotgun (WGS) entry which is preliminary data.</text>
</comment>
<dbReference type="GO" id="GO:0005737">
    <property type="term" value="C:cytoplasm"/>
    <property type="evidence" value="ECO:0007669"/>
    <property type="project" value="UniProtKB-ARBA"/>
</dbReference>
<protein>
    <submittedName>
        <fullName evidence="5">Uncharacterized protein</fullName>
    </submittedName>
</protein>
<dbReference type="EMBL" id="QGLE01000007">
    <property type="protein sequence ID" value="PWR21496.1"/>
    <property type="molecule type" value="Genomic_DNA"/>
</dbReference>
<evidence type="ECO:0000313" key="6">
    <source>
        <dbReference type="Proteomes" id="UP000245461"/>
    </source>
</evidence>
<dbReference type="GO" id="GO:0012505">
    <property type="term" value="C:endomembrane system"/>
    <property type="evidence" value="ECO:0007669"/>
    <property type="project" value="UniProtKB-ARBA"/>
</dbReference>
<dbReference type="OrthoDB" id="6237461at2"/>
<dbReference type="InterPro" id="IPR008628">
    <property type="entry name" value="GPP34-like"/>
</dbReference>
<keyword evidence="2" id="KW-0333">Golgi apparatus</keyword>
<comment type="subcellular location">
    <subcellularLocation>
        <location evidence="1">Golgi apparatus membrane</location>
        <topology evidence="1">Peripheral membrane protein</topology>
        <orientation evidence="1">Cytoplasmic side</orientation>
    </subcellularLocation>
</comment>
<keyword evidence="4" id="KW-0472">Membrane</keyword>